<dbReference type="EMBL" id="CP050063">
    <property type="protein sequence ID" value="QIP16663.1"/>
    <property type="molecule type" value="Genomic_DNA"/>
</dbReference>
<keyword evidence="1" id="KW-0732">Signal</keyword>
<sequence>MKRILFFGSLVLLMASVAMIAPSALFNWNKSTHDFGKIPQGKPVTAEFFFKNKGELPLVINHAQGSCGCTGVDYPKSAIMPGQSGTIKATFNAASPGAFNKTVSVESNAEGGVQTLYIKGEVTKEGASAQ</sequence>
<protein>
    <submittedName>
        <fullName evidence="2">DUF1573 domain-containing protein</fullName>
    </submittedName>
</protein>
<feature type="chain" id="PRO_5026045145" evidence="1">
    <location>
        <begin position="21"/>
        <end position="130"/>
    </location>
</feature>
<name>A0A6G9AWT5_9BACT</name>
<dbReference type="InterPro" id="IPR011467">
    <property type="entry name" value="DUF1573"/>
</dbReference>
<evidence type="ECO:0000256" key="1">
    <source>
        <dbReference type="SAM" id="SignalP"/>
    </source>
</evidence>
<dbReference type="RefSeq" id="WP_167216773.1">
    <property type="nucleotide sequence ID" value="NZ_CP050063.1"/>
</dbReference>
<dbReference type="Pfam" id="PF07610">
    <property type="entry name" value="DUF1573"/>
    <property type="match status" value="1"/>
</dbReference>
<reference evidence="2 3" key="1">
    <citation type="submission" date="2020-03" db="EMBL/GenBank/DDBJ databases">
        <authorList>
            <person name="Kim M.K."/>
        </authorList>
    </citation>
    <scope>NUCLEOTIDE SEQUENCE [LARGE SCALE GENOMIC DNA]</scope>
    <source>
        <strain evidence="2 3">BT328</strain>
    </source>
</reference>
<proteinExistence type="predicted"/>
<feature type="signal peptide" evidence="1">
    <location>
        <begin position="1"/>
        <end position="20"/>
    </location>
</feature>
<dbReference type="Gene3D" id="2.60.40.10">
    <property type="entry name" value="Immunoglobulins"/>
    <property type="match status" value="1"/>
</dbReference>
<dbReference type="PANTHER" id="PTHR37833">
    <property type="entry name" value="LIPOPROTEIN-RELATED"/>
    <property type="match status" value="1"/>
</dbReference>
<dbReference type="InterPro" id="IPR013783">
    <property type="entry name" value="Ig-like_fold"/>
</dbReference>
<evidence type="ECO:0000313" key="3">
    <source>
        <dbReference type="Proteomes" id="UP000501802"/>
    </source>
</evidence>
<keyword evidence="3" id="KW-1185">Reference proteome</keyword>
<evidence type="ECO:0000313" key="2">
    <source>
        <dbReference type="EMBL" id="QIP16663.1"/>
    </source>
</evidence>
<gene>
    <name evidence="2" type="ORF">G8759_30490</name>
</gene>
<organism evidence="2 3">
    <name type="scientific">Spirosoma aureum</name>
    <dbReference type="NCBI Taxonomy" id="2692134"/>
    <lineage>
        <taxon>Bacteria</taxon>
        <taxon>Pseudomonadati</taxon>
        <taxon>Bacteroidota</taxon>
        <taxon>Cytophagia</taxon>
        <taxon>Cytophagales</taxon>
        <taxon>Cytophagaceae</taxon>
        <taxon>Spirosoma</taxon>
    </lineage>
</organism>
<dbReference type="PANTHER" id="PTHR37833:SF1">
    <property type="entry name" value="SIGNAL PEPTIDE PROTEIN"/>
    <property type="match status" value="1"/>
</dbReference>
<dbReference type="KEGG" id="spib:G8759_30490"/>
<dbReference type="AlphaFoldDB" id="A0A6G9AWT5"/>
<accession>A0A6G9AWT5</accession>
<dbReference type="Proteomes" id="UP000501802">
    <property type="component" value="Chromosome"/>
</dbReference>